<gene>
    <name evidence="4" type="ORF">GCM10011322_08600</name>
</gene>
<dbReference type="Gene3D" id="3.40.50.720">
    <property type="entry name" value="NAD(P)-binding Rossmann-like Domain"/>
    <property type="match status" value="1"/>
</dbReference>
<dbReference type="Pfam" id="PF13561">
    <property type="entry name" value="adh_short_C2"/>
    <property type="match status" value="1"/>
</dbReference>
<dbReference type="PANTHER" id="PTHR43639">
    <property type="entry name" value="OXIDOREDUCTASE, SHORT-CHAIN DEHYDROGENASE/REDUCTASE FAMILY (AFU_ORTHOLOGUE AFUA_5G02870)"/>
    <property type="match status" value="1"/>
</dbReference>
<dbReference type="InterPro" id="IPR002347">
    <property type="entry name" value="SDR_fam"/>
</dbReference>
<feature type="domain" description="Ketoreductase" evidence="3">
    <location>
        <begin position="20"/>
        <end position="206"/>
    </location>
</feature>
<proteinExistence type="inferred from homology"/>
<dbReference type="PANTHER" id="PTHR43639:SF1">
    <property type="entry name" value="SHORT-CHAIN DEHYDROGENASE_REDUCTASE FAMILY PROTEIN"/>
    <property type="match status" value="1"/>
</dbReference>
<accession>A0A917Q511</accession>
<keyword evidence="2" id="KW-0560">Oxidoreductase</keyword>
<protein>
    <submittedName>
        <fullName evidence="4">3-oxoacyl-ACP reductase</fullName>
    </submittedName>
</protein>
<evidence type="ECO:0000256" key="1">
    <source>
        <dbReference type="ARBA" id="ARBA00006484"/>
    </source>
</evidence>
<dbReference type="InterPro" id="IPR036291">
    <property type="entry name" value="NAD(P)-bd_dom_sf"/>
</dbReference>
<dbReference type="PROSITE" id="PS00061">
    <property type="entry name" value="ADH_SHORT"/>
    <property type="match status" value="1"/>
</dbReference>
<keyword evidence="5" id="KW-1185">Reference proteome</keyword>
<dbReference type="RefSeq" id="WP_188909926.1">
    <property type="nucleotide sequence ID" value="NZ_BMMF01000002.1"/>
</dbReference>
<sequence length="262" mass="27744">MTQPNATGEPRARYRDLAEKTVFVSGGATGIGADLVTAFAHQGATVAFVDLDAEAGEALRTRLEAQTGARLAFTRVDVTDTAALVAAIDAAAGHQGRLDVLVNNAANDRRAAVETVGPADWDAAMAVNLKHQFFAAQAAHRHMKPRRAGSILNLGSTSYKLGVPDLTAYATAKSAVRGLTRQLAREWGRDLVRVNAIVPGAILTEKQLALWISPEKEREILAQQCLPRRLVGSDVAEMALFLASDVSSACTGQDFVVDGGLT</sequence>
<dbReference type="Proteomes" id="UP000600449">
    <property type="component" value="Unassembled WGS sequence"/>
</dbReference>
<dbReference type="InterPro" id="IPR020904">
    <property type="entry name" value="Sc_DH/Rdtase_CS"/>
</dbReference>
<evidence type="ECO:0000313" key="5">
    <source>
        <dbReference type="Proteomes" id="UP000600449"/>
    </source>
</evidence>
<dbReference type="AlphaFoldDB" id="A0A917Q511"/>
<dbReference type="PRINTS" id="PR00081">
    <property type="entry name" value="GDHRDH"/>
</dbReference>
<name>A0A917Q511_9HYPH</name>
<evidence type="ECO:0000256" key="2">
    <source>
        <dbReference type="ARBA" id="ARBA00023002"/>
    </source>
</evidence>
<dbReference type="EMBL" id="BMMF01000002">
    <property type="protein sequence ID" value="GGK24184.1"/>
    <property type="molecule type" value="Genomic_DNA"/>
</dbReference>
<evidence type="ECO:0000313" key="4">
    <source>
        <dbReference type="EMBL" id="GGK24184.1"/>
    </source>
</evidence>
<dbReference type="InterPro" id="IPR057326">
    <property type="entry name" value="KR_dom"/>
</dbReference>
<dbReference type="SUPFAM" id="SSF51735">
    <property type="entry name" value="NAD(P)-binding Rossmann-fold domains"/>
    <property type="match status" value="1"/>
</dbReference>
<dbReference type="FunFam" id="3.40.50.720:FF:000084">
    <property type="entry name" value="Short-chain dehydrogenase reductase"/>
    <property type="match status" value="1"/>
</dbReference>
<reference evidence="4 5" key="1">
    <citation type="journal article" date="2014" name="Int. J. Syst. Evol. Microbiol.">
        <title>Complete genome sequence of Corynebacterium casei LMG S-19264T (=DSM 44701T), isolated from a smear-ripened cheese.</title>
        <authorList>
            <consortium name="US DOE Joint Genome Institute (JGI-PGF)"/>
            <person name="Walter F."/>
            <person name="Albersmeier A."/>
            <person name="Kalinowski J."/>
            <person name="Ruckert C."/>
        </authorList>
    </citation>
    <scope>NUCLEOTIDE SEQUENCE [LARGE SCALE GENOMIC DNA]</scope>
    <source>
        <strain evidence="4 5">CGMCC 1.9161</strain>
    </source>
</reference>
<dbReference type="GO" id="GO:0016491">
    <property type="term" value="F:oxidoreductase activity"/>
    <property type="evidence" value="ECO:0007669"/>
    <property type="project" value="UniProtKB-KW"/>
</dbReference>
<comment type="similarity">
    <text evidence="1">Belongs to the short-chain dehydrogenases/reductases (SDR) family.</text>
</comment>
<organism evidence="4 5">
    <name type="scientific">Salinarimonas ramus</name>
    <dbReference type="NCBI Taxonomy" id="690164"/>
    <lineage>
        <taxon>Bacteria</taxon>
        <taxon>Pseudomonadati</taxon>
        <taxon>Pseudomonadota</taxon>
        <taxon>Alphaproteobacteria</taxon>
        <taxon>Hyphomicrobiales</taxon>
        <taxon>Salinarimonadaceae</taxon>
        <taxon>Salinarimonas</taxon>
    </lineage>
</organism>
<comment type="caution">
    <text evidence="4">The sequence shown here is derived from an EMBL/GenBank/DDBJ whole genome shotgun (WGS) entry which is preliminary data.</text>
</comment>
<evidence type="ECO:0000259" key="3">
    <source>
        <dbReference type="SMART" id="SM00822"/>
    </source>
</evidence>
<dbReference type="SMART" id="SM00822">
    <property type="entry name" value="PKS_KR"/>
    <property type="match status" value="1"/>
</dbReference>
<dbReference type="PRINTS" id="PR00080">
    <property type="entry name" value="SDRFAMILY"/>
</dbReference>